<name>A0A2U0SB13_9SPHN</name>
<dbReference type="OrthoDB" id="5290997at2"/>
<evidence type="ECO:0000313" key="7">
    <source>
        <dbReference type="Proteomes" id="UP000245890"/>
    </source>
</evidence>
<keyword evidence="7" id="KW-1185">Reference proteome</keyword>
<keyword evidence="4" id="KW-1133">Transmembrane helix</keyword>
<dbReference type="PANTHER" id="PTHR10434">
    <property type="entry name" value="1-ACYL-SN-GLYCEROL-3-PHOSPHATE ACYLTRANSFERASE"/>
    <property type="match status" value="1"/>
</dbReference>
<keyword evidence="4" id="KW-0472">Membrane</keyword>
<keyword evidence="2 6" id="KW-0808">Transferase</keyword>
<dbReference type="PANTHER" id="PTHR10434:SF40">
    <property type="entry name" value="1-ACYL-SN-GLYCEROL-3-PHOSPHATE ACYLTRANSFERASE"/>
    <property type="match status" value="1"/>
</dbReference>
<evidence type="ECO:0000256" key="3">
    <source>
        <dbReference type="ARBA" id="ARBA00023315"/>
    </source>
</evidence>
<feature type="domain" description="Phospholipid/glycerol acyltransferase" evidence="5">
    <location>
        <begin position="69"/>
        <end position="183"/>
    </location>
</feature>
<evidence type="ECO:0000259" key="5">
    <source>
        <dbReference type="SMART" id="SM00563"/>
    </source>
</evidence>
<dbReference type="RefSeq" id="WP_116467910.1">
    <property type="nucleotide sequence ID" value="NZ_QENQ01000001.1"/>
</dbReference>
<evidence type="ECO:0000313" key="6">
    <source>
        <dbReference type="EMBL" id="PVX28461.1"/>
    </source>
</evidence>
<reference evidence="6 7" key="1">
    <citation type="submission" date="2018-05" db="EMBL/GenBank/DDBJ databases">
        <title>Description of Sphingomonas pokkalii sp nov, isolated from the rhizosphere of saline tolerant pokkali rice and its draft genome analysis.</title>
        <authorList>
            <person name="Menon R."/>
            <person name="Kumari S."/>
            <person name="Rameshkumar N."/>
        </authorList>
    </citation>
    <scope>NUCLEOTIDE SEQUENCE [LARGE SCALE GENOMIC DNA]</scope>
    <source>
        <strain evidence="6 7">L3B27</strain>
    </source>
</reference>
<keyword evidence="4" id="KW-0812">Transmembrane</keyword>
<comment type="caution">
    <text evidence="6">The sequence shown here is derived from an EMBL/GenBank/DDBJ whole genome shotgun (WGS) entry which is preliminary data.</text>
</comment>
<feature type="transmembrane region" description="Helical" evidence="4">
    <location>
        <begin position="12"/>
        <end position="35"/>
    </location>
</feature>
<organism evidence="6 7">
    <name type="scientific">Sphingomonas pokkalii</name>
    <dbReference type="NCBI Taxonomy" id="2175090"/>
    <lineage>
        <taxon>Bacteria</taxon>
        <taxon>Pseudomonadati</taxon>
        <taxon>Pseudomonadota</taxon>
        <taxon>Alphaproteobacteria</taxon>
        <taxon>Sphingomonadales</taxon>
        <taxon>Sphingomonadaceae</taxon>
        <taxon>Sphingomonas</taxon>
    </lineage>
</organism>
<dbReference type="SMART" id="SM00563">
    <property type="entry name" value="PlsC"/>
    <property type="match status" value="1"/>
</dbReference>
<proteinExistence type="predicted"/>
<dbReference type="InterPro" id="IPR002123">
    <property type="entry name" value="Plipid/glycerol_acylTrfase"/>
</dbReference>
<dbReference type="GO" id="GO:0006654">
    <property type="term" value="P:phosphatidic acid biosynthetic process"/>
    <property type="evidence" value="ECO:0007669"/>
    <property type="project" value="TreeGrafter"/>
</dbReference>
<dbReference type="Pfam" id="PF01553">
    <property type="entry name" value="Acyltransferase"/>
    <property type="match status" value="1"/>
</dbReference>
<dbReference type="AlphaFoldDB" id="A0A2U0SB13"/>
<gene>
    <name evidence="6" type="ORF">DD559_03160</name>
</gene>
<accession>A0A2U0SB13</accession>
<dbReference type="EMBL" id="QENQ01000001">
    <property type="protein sequence ID" value="PVX28461.1"/>
    <property type="molecule type" value="Genomic_DNA"/>
</dbReference>
<evidence type="ECO:0000256" key="2">
    <source>
        <dbReference type="ARBA" id="ARBA00022679"/>
    </source>
</evidence>
<dbReference type="Proteomes" id="UP000245890">
    <property type="component" value="Unassembled WGS sequence"/>
</dbReference>
<comment type="pathway">
    <text evidence="1">Lipid metabolism.</text>
</comment>
<protein>
    <submittedName>
        <fullName evidence="6">1-acyl-sn-glycerol-3-phosphate acyltransferase</fullName>
    </submittedName>
</protein>
<evidence type="ECO:0000256" key="1">
    <source>
        <dbReference type="ARBA" id="ARBA00005189"/>
    </source>
</evidence>
<keyword evidence="3 6" id="KW-0012">Acyltransferase</keyword>
<dbReference type="CDD" id="cd07989">
    <property type="entry name" value="LPLAT_AGPAT-like"/>
    <property type="match status" value="1"/>
</dbReference>
<dbReference type="SUPFAM" id="SSF69593">
    <property type="entry name" value="Glycerol-3-phosphate (1)-acyltransferase"/>
    <property type="match status" value="1"/>
</dbReference>
<sequence length="227" mass="25016">MDVLRTWGFRLFFYGVSVVLVLCVPIAALFGTRFLRAYSNVWARLLQWSVRTIIGARLRIEGTVPEGQVLFAGKHESYFEALELTRMLGSPATVMKRELTRIPLWGWAAQRYGTIVVDRSANAAALRSMMREAGKARASGRSVLIFPEGTRVPPGASPPLRSGFAGLYRALDLPVVPVAVKSGHVWPRKGLMHKGEIVFRFGAPIPAGLPRREIEARVHAAINALNG</sequence>
<dbReference type="GO" id="GO:0003841">
    <property type="term" value="F:1-acylglycerol-3-phosphate O-acyltransferase activity"/>
    <property type="evidence" value="ECO:0007669"/>
    <property type="project" value="TreeGrafter"/>
</dbReference>
<evidence type="ECO:0000256" key="4">
    <source>
        <dbReference type="SAM" id="Phobius"/>
    </source>
</evidence>